<protein>
    <submittedName>
        <fullName evidence="7">Tetratricopeptide repeat protein</fullName>
    </submittedName>
</protein>
<feature type="domain" description="Signal transduction histidine kinase internal region" evidence="6">
    <location>
        <begin position="406"/>
        <end position="479"/>
    </location>
</feature>
<accession>A0ABW5TBL1</accession>
<dbReference type="Gene3D" id="1.25.40.10">
    <property type="entry name" value="Tetratricopeptide repeat domain"/>
    <property type="match status" value="2"/>
</dbReference>
<keyword evidence="8" id="KW-1185">Reference proteome</keyword>
<dbReference type="Pfam" id="PF06580">
    <property type="entry name" value="His_kinase"/>
    <property type="match status" value="1"/>
</dbReference>
<dbReference type="SUPFAM" id="SSF55874">
    <property type="entry name" value="ATPase domain of HSP90 chaperone/DNA topoisomerase II/histidine kinase"/>
    <property type="match status" value="1"/>
</dbReference>
<organism evidence="7 8">
    <name type="scientific">Hyunsoonleella rubra</name>
    <dbReference type="NCBI Taxonomy" id="1737062"/>
    <lineage>
        <taxon>Bacteria</taxon>
        <taxon>Pseudomonadati</taxon>
        <taxon>Bacteroidota</taxon>
        <taxon>Flavobacteriia</taxon>
        <taxon>Flavobacteriales</taxon>
        <taxon>Flavobacteriaceae</taxon>
    </lineage>
</organism>
<keyword evidence="4" id="KW-0812">Transmembrane</keyword>
<evidence type="ECO:0000256" key="1">
    <source>
        <dbReference type="ARBA" id="ARBA00022737"/>
    </source>
</evidence>
<feature type="repeat" description="TPR" evidence="3">
    <location>
        <begin position="87"/>
        <end position="120"/>
    </location>
</feature>
<keyword evidence="4" id="KW-0472">Membrane</keyword>
<dbReference type="RefSeq" id="WP_380291779.1">
    <property type="nucleotide sequence ID" value="NZ_JBHULY010000024.1"/>
</dbReference>
<feature type="signal peptide" evidence="5">
    <location>
        <begin position="1"/>
        <end position="23"/>
    </location>
</feature>
<dbReference type="PANTHER" id="PTHR45641">
    <property type="entry name" value="TETRATRICOPEPTIDE REPEAT PROTEIN (AFU_ORTHOLOGUE AFUA_6G03870)"/>
    <property type="match status" value="1"/>
</dbReference>
<feature type="transmembrane region" description="Helical" evidence="4">
    <location>
        <begin position="370"/>
        <end position="390"/>
    </location>
</feature>
<evidence type="ECO:0000256" key="3">
    <source>
        <dbReference type="PROSITE-ProRule" id="PRU00339"/>
    </source>
</evidence>
<feature type="repeat" description="TPR" evidence="3">
    <location>
        <begin position="127"/>
        <end position="160"/>
    </location>
</feature>
<evidence type="ECO:0000256" key="2">
    <source>
        <dbReference type="ARBA" id="ARBA00022803"/>
    </source>
</evidence>
<keyword evidence="2 3" id="KW-0802">TPR repeat</keyword>
<dbReference type="Gene3D" id="3.30.565.10">
    <property type="entry name" value="Histidine kinase-like ATPase, C-terminal domain"/>
    <property type="match status" value="1"/>
</dbReference>
<keyword evidence="4" id="KW-1133">Transmembrane helix</keyword>
<feature type="repeat" description="TPR" evidence="3">
    <location>
        <begin position="47"/>
        <end position="80"/>
    </location>
</feature>
<feature type="chain" id="PRO_5045969488" evidence="5">
    <location>
        <begin position="24"/>
        <end position="611"/>
    </location>
</feature>
<dbReference type="Proteomes" id="UP001597476">
    <property type="component" value="Unassembled WGS sequence"/>
</dbReference>
<evidence type="ECO:0000256" key="5">
    <source>
        <dbReference type="SAM" id="SignalP"/>
    </source>
</evidence>
<gene>
    <name evidence="7" type="ORF">ACFSR8_10490</name>
</gene>
<dbReference type="InterPro" id="IPR019734">
    <property type="entry name" value="TPR_rpt"/>
</dbReference>
<dbReference type="InterPro" id="IPR011990">
    <property type="entry name" value="TPR-like_helical_dom_sf"/>
</dbReference>
<name>A0ABW5TBL1_9FLAO</name>
<comment type="caution">
    <text evidence="7">The sequence shown here is derived from an EMBL/GenBank/DDBJ whole genome shotgun (WGS) entry which is preliminary data.</text>
</comment>
<evidence type="ECO:0000259" key="6">
    <source>
        <dbReference type="Pfam" id="PF06580"/>
    </source>
</evidence>
<evidence type="ECO:0000313" key="7">
    <source>
        <dbReference type="EMBL" id="MFD2726641.1"/>
    </source>
</evidence>
<dbReference type="PROSITE" id="PS50293">
    <property type="entry name" value="TPR_REGION"/>
    <property type="match status" value="2"/>
</dbReference>
<dbReference type="EMBL" id="JBHULY010000024">
    <property type="protein sequence ID" value="MFD2726641.1"/>
    <property type="molecule type" value="Genomic_DNA"/>
</dbReference>
<dbReference type="SUPFAM" id="SSF48452">
    <property type="entry name" value="TPR-like"/>
    <property type="match status" value="2"/>
</dbReference>
<evidence type="ECO:0000256" key="4">
    <source>
        <dbReference type="SAM" id="Phobius"/>
    </source>
</evidence>
<feature type="repeat" description="TPR" evidence="3">
    <location>
        <begin position="167"/>
        <end position="200"/>
    </location>
</feature>
<reference evidence="8" key="1">
    <citation type="journal article" date="2019" name="Int. J. Syst. Evol. Microbiol.">
        <title>The Global Catalogue of Microorganisms (GCM) 10K type strain sequencing project: providing services to taxonomists for standard genome sequencing and annotation.</title>
        <authorList>
            <consortium name="The Broad Institute Genomics Platform"/>
            <consortium name="The Broad Institute Genome Sequencing Center for Infectious Disease"/>
            <person name="Wu L."/>
            <person name="Ma J."/>
        </authorList>
    </citation>
    <scope>NUCLEOTIDE SEQUENCE [LARGE SCALE GENOMIC DNA]</scope>
    <source>
        <strain evidence="8">KCTC 42398</strain>
    </source>
</reference>
<dbReference type="InterPro" id="IPR010559">
    <property type="entry name" value="Sig_transdc_His_kin_internal"/>
</dbReference>
<dbReference type="Pfam" id="PF13424">
    <property type="entry name" value="TPR_12"/>
    <property type="match status" value="3"/>
</dbReference>
<keyword evidence="5" id="KW-0732">Signal</keyword>
<sequence length="611" mass="69294">MKPFLAPLITLVLCLSCSTGILSQSKAIDSLKKVLANKTFDNKKSISSTLRTLGVAYFEIGEFTQALSYYEKALKISKETNDEASTSRCLMNIGNVHLSNGNYPVAIDYLNQSLKISERINDTLMISFSLNNLGLIYRNLENFEKAISFSEKALEIQKNIGNKKGMAETLNSLGLLYIKIKDYEKAKKTLKEALTISQNINSEYIEGFTLNNIGYVYLNLKDYDKSLEYYIKAKKINLDINGKRALTVSYYGLAKALTHKKEFNKALPIALKSLQFSQELNMLGFEKDIQELLSIIYQNTGNYKEALTSYKQYRTLNDSLFNKKNTEKIAQLEAEYKYQQALDSASIRELKLTEQVSATSRDLAKSKQNYLWAIIGVLLISIILGSTIFFQKFKTIKAKNYTIATEQKLLRSQMTPHFIFNSLSVLQGMILNKEEKKSVSYLSKFSKLMRITLENSRDKLVLLSQELLAIENYLSLQNLENDAYQSKITVDDSIDSDKYLVPPMLMQPFVENAVEHAFNNEQSIKTIDIHLNYSNKNLICTITDNGIGINAQKGIKNANKTSLSTAITSERLKILSKDLKVNGWVTIEDRHKYNAQGTLVTLVIPYKLVET</sequence>
<feature type="repeat" description="TPR" evidence="3">
    <location>
        <begin position="207"/>
        <end position="240"/>
    </location>
</feature>
<proteinExistence type="predicted"/>
<dbReference type="SMART" id="SM00028">
    <property type="entry name" value="TPR"/>
    <property type="match status" value="6"/>
</dbReference>
<evidence type="ECO:0000313" key="8">
    <source>
        <dbReference type="Proteomes" id="UP001597476"/>
    </source>
</evidence>
<dbReference type="PROSITE" id="PS50005">
    <property type="entry name" value="TPR"/>
    <property type="match status" value="5"/>
</dbReference>
<keyword evidence="1" id="KW-0677">Repeat</keyword>
<dbReference type="InterPro" id="IPR036890">
    <property type="entry name" value="HATPase_C_sf"/>
</dbReference>
<dbReference type="PANTHER" id="PTHR45641:SF19">
    <property type="entry name" value="NEPHROCYSTIN-3"/>
    <property type="match status" value="1"/>
</dbReference>